<dbReference type="PANTHER" id="PTHR46190">
    <property type="entry name" value="SI:CH211-201H21.5-RELATED"/>
    <property type="match status" value="1"/>
</dbReference>
<proteinExistence type="predicted"/>
<dbReference type="VEuPathDB" id="VectorBase:RSAN_038798"/>
<organism evidence="1 2">
    <name type="scientific">Rhipicephalus sanguineus</name>
    <name type="common">Brown dog tick</name>
    <name type="synonym">Ixodes sanguineus</name>
    <dbReference type="NCBI Taxonomy" id="34632"/>
    <lineage>
        <taxon>Eukaryota</taxon>
        <taxon>Metazoa</taxon>
        <taxon>Ecdysozoa</taxon>
        <taxon>Arthropoda</taxon>
        <taxon>Chelicerata</taxon>
        <taxon>Arachnida</taxon>
        <taxon>Acari</taxon>
        <taxon>Parasitiformes</taxon>
        <taxon>Ixodida</taxon>
        <taxon>Ixodoidea</taxon>
        <taxon>Ixodidae</taxon>
        <taxon>Rhipicephalinae</taxon>
        <taxon>Rhipicephalus</taxon>
        <taxon>Rhipicephalus</taxon>
    </lineage>
</organism>
<dbReference type="EMBL" id="JABSTV010001250">
    <property type="protein sequence ID" value="KAH7956638.1"/>
    <property type="molecule type" value="Genomic_DNA"/>
</dbReference>
<reference evidence="1" key="2">
    <citation type="submission" date="2021-09" db="EMBL/GenBank/DDBJ databases">
        <authorList>
            <person name="Jia N."/>
            <person name="Wang J."/>
            <person name="Shi W."/>
            <person name="Du L."/>
            <person name="Sun Y."/>
            <person name="Zhan W."/>
            <person name="Jiang J."/>
            <person name="Wang Q."/>
            <person name="Zhang B."/>
            <person name="Ji P."/>
            <person name="Sakyi L.B."/>
            <person name="Cui X."/>
            <person name="Yuan T."/>
            <person name="Jiang B."/>
            <person name="Yang W."/>
            <person name="Lam T.T.-Y."/>
            <person name="Chang Q."/>
            <person name="Ding S."/>
            <person name="Wang X."/>
            <person name="Zhu J."/>
            <person name="Ruan X."/>
            <person name="Zhao L."/>
            <person name="Wei J."/>
            <person name="Que T."/>
            <person name="Du C."/>
            <person name="Cheng J."/>
            <person name="Dai P."/>
            <person name="Han X."/>
            <person name="Huang E."/>
            <person name="Gao Y."/>
            <person name="Liu J."/>
            <person name="Shao H."/>
            <person name="Ye R."/>
            <person name="Li L."/>
            <person name="Wei W."/>
            <person name="Wang X."/>
            <person name="Wang C."/>
            <person name="Huo Q."/>
            <person name="Li W."/>
            <person name="Guo W."/>
            <person name="Chen H."/>
            <person name="Chen S."/>
            <person name="Zhou L."/>
            <person name="Zhou L."/>
            <person name="Ni X."/>
            <person name="Tian J."/>
            <person name="Zhou Y."/>
            <person name="Sheng Y."/>
            <person name="Liu T."/>
            <person name="Pan Y."/>
            <person name="Xia L."/>
            <person name="Li J."/>
            <person name="Zhao F."/>
            <person name="Cao W."/>
        </authorList>
    </citation>
    <scope>NUCLEOTIDE SEQUENCE</scope>
    <source>
        <strain evidence="1">Rsan-2018</strain>
        <tissue evidence="1">Larvae</tissue>
    </source>
</reference>
<gene>
    <name evidence="1" type="ORF">HPB52_011397</name>
</gene>
<dbReference type="PANTHER" id="PTHR46190:SF1">
    <property type="entry name" value="SI:CH211-201H21.5"/>
    <property type="match status" value="1"/>
</dbReference>
<dbReference type="InterPro" id="IPR052775">
    <property type="entry name" value="IUN_hydrolase"/>
</dbReference>
<evidence type="ECO:0000313" key="2">
    <source>
        <dbReference type="Proteomes" id="UP000821837"/>
    </source>
</evidence>
<dbReference type="Gene3D" id="3.90.245.10">
    <property type="entry name" value="Ribonucleoside hydrolase-like"/>
    <property type="match status" value="1"/>
</dbReference>
<dbReference type="InterPro" id="IPR036452">
    <property type="entry name" value="Ribo_hydro-like"/>
</dbReference>
<sequence>MSCLMRCRHEPAPLKSEPEEIYGNITNKTGPLQKFLLDITNHTMQCCQKNNAGFGLGDWLTMLTTVVPGSVTRSFQSRVSIELTGTHTRGELVFGWMPYMLPEVTRNVTVIQELNSSMVNRVFQETFDPSSTQWRQTTSLR</sequence>
<name>A0A9D4PVY2_RHISA</name>
<dbReference type="SUPFAM" id="SSF53590">
    <property type="entry name" value="Nucleoside hydrolase"/>
    <property type="match status" value="1"/>
</dbReference>
<protein>
    <submittedName>
        <fullName evidence="1">Uncharacterized protein</fullName>
    </submittedName>
</protein>
<dbReference type="AlphaFoldDB" id="A0A9D4PVY2"/>
<evidence type="ECO:0000313" key="1">
    <source>
        <dbReference type="EMBL" id="KAH7956638.1"/>
    </source>
</evidence>
<dbReference type="Proteomes" id="UP000821837">
    <property type="component" value="Unassembled WGS sequence"/>
</dbReference>
<comment type="caution">
    <text evidence="1">The sequence shown here is derived from an EMBL/GenBank/DDBJ whole genome shotgun (WGS) entry which is preliminary data.</text>
</comment>
<accession>A0A9D4PVY2</accession>
<keyword evidence="2" id="KW-1185">Reference proteome</keyword>
<dbReference type="GO" id="GO:0016799">
    <property type="term" value="F:hydrolase activity, hydrolyzing N-glycosyl compounds"/>
    <property type="evidence" value="ECO:0007669"/>
    <property type="project" value="InterPro"/>
</dbReference>
<reference evidence="1" key="1">
    <citation type="journal article" date="2020" name="Cell">
        <title>Large-Scale Comparative Analyses of Tick Genomes Elucidate Their Genetic Diversity and Vector Capacities.</title>
        <authorList>
            <consortium name="Tick Genome and Microbiome Consortium (TIGMIC)"/>
            <person name="Jia N."/>
            <person name="Wang J."/>
            <person name="Shi W."/>
            <person name="Du L."/>
            <person name="Sun Y."/>
            <person name="Zhan W."/>
            <person name="Jiang J.F."/>
            <person name="Wang Q."/>
            <person name="Zhang B."/>
            <person name="Ji P."/>
            <person name="Bell-Sakyi L."/>
            <person name="Cui X.M."/>
            <person name="Yuan T.T."/>
            <person name="Jiang B.G."/>
            <person name="Yang W.F."/>
            <person name="Lam T.T."/>
            <person name="Chang Q.C."/>
            <person name="Ding S.J."/>
            <person name="Wang X.J."/>
            <person name="Zhu J.G."/>
            <person name="Ruan X.D."/>
            <person name="Zhao L."/>
            <person name="Wei J.T."/>
            <person name="Ye R.Z."/>
            <person name="Que T.C."/>
            <person name="Du C.H."/>
            <person name="Zhou Y.H."/>
            <person name="Cheng J.X."/>
            <person name="Dai P.F."/>
            <person name="Guo W.B."/>
            <person name="Han X.H."/>
            <person name="Huang E.J."/>
            <person name="Li L.F."/>
            <person name="Wei W."/>
            <person name="Gao Y.C."/>
            <person name="Liu J.Z."/>
            <person name="Shao H.Z."/>
            <person name="Wang X."/>
            <person name="Wang C.C."/>
            <person name="Yang T.C."/>
            <person name="Huo Q.B."/>
            <person name="Li W."/>
            <person name="Chen H.Y."/>
            <person name="Chen S.E."/>
            <person name="Zhou L.G."/>
            <person name="Ni X.B."/>
            <person name="Tian J.H."/>
            <person name="Sheng Y."/>
            <person name="Liu T."/>
            <person name="Pan Y.S."/>
            <person name="Xia L.Y."/>
            <person name="Li J."/>
            <person name="Zhao F."/>
            <person name="Cao W.C."/>
        </authorList>
    </citation>
    <scope>NUCLEOTIDE SEQUENCE</scope>
    <source>
        <strain evidence="1">Rsan-2018</strain>
    </source>
</reference>